<sequence length="201" mass="22029">MAKAQTSKSSLRWLVLALPLVAFLALTVFLLRGLFSDPTELSSALVGKPVPAFSLPDIYDTSTEHTEAVLKTGEPLLLNVWATWCPTCRAEHAFLNELAAQGIPIVGLNYKDDSRAKAVNWLNTLGDPYVVNLFDERGMVAIDFGVYGAPETFLINHEGEVVYRHVGDVNARNWSQLLAPMFEQLQQQAKAAAGERGGEQS</sequence>
<evidence type="ECO:0000259" key="6">
    <source>
        <dbReference type="PROSITE" id="PS51352"/>
    </source>
</evidence>
<reference evidence="7 8" key="1">
    <citation type="submission" date="2018-05" db="EMBL/GenBank/DDBJ databases">
        <title>Freshwater and sediment microbial communities from various areas in North America, analyzing microbe dynamics in response to fracking.</title>
        <authorList>
            <person name="Lamendella R."/>
        </authorList>
    </citation>
    <scope>NUCLEOTIDE SEQUENCE [LARGE SCALE GENOMIC DNA]</scope>
    <source>
        <strain evidence="7 8">125B1</strain>
    </source>
</reference>
<dbReference type="InterPro" id="IPR050553">
    <property type="entry name" value="Thioredoxin_ResA/DsbE_sf"/>
</dbReference>
<dbReference type="InterPro" id="IPR017937">
    <property type="entry name" value="Thioredoxin_CS"/>
</dbReference>
<evidence type="ECO:0000256" key="2">
    <source>
        <dbReference type="ARBA" id="ARBA00007758"/>
    </source>
</evidence>
<evidence type="ECO:0000256" key="4">
    <source>
        <dbReference type="ARBA" id="ARBA00023157"/>
    </source>
</evidence>
<dbReference type="InterPro" id="IPR013740">
    <property type="entry name" value="Redoxin"/>
</dbReference>
<keyword evidence="3" id="KW-0201">Cytochrome c-type biogenesis</keyword>
<keyword evidence="5" id="KW-0676">Redox-active center</keyword>
<evidence type="ECO:0000256" key="3">
    <source>
        <dbReference type="ARBA" id="ARBA00022748"/>
    </source>
</evidence>
<protein>
    <submittedName>
        <fullName evidence="7">Cytochrome c biogenesis protein CcmG/thiol:disulfide interchange protein DsbE</fullName>
    </submittedName>
</protein>
<evidence type="ECO:0000313" key="8">
    <source>
        <dbReference type="Proteomes" id="UP000246964"/>
    </source>
</evidence>
<dbReference type="PROSITE" id="PS00194">
    <property type="entry name" value="THIOREDOXIN_1"/>
    <property type="match status" value="1"/>
</dbReference>
<organism evidence="7 8">
    <name type="scientific">Pseudidiomarina maritima</name>
    <dbReference type="NCBI Taxonomy" id="519453"/>
    <lineage>
        <taxon>Bacteria</taxon>
        <taxon>Pseudomonadati</taxon>
        <taxon>Pseudomonadota</taxon>
        <taxon>Gammaproteobacteria</taxon>
        <taxon>Alteromonadales</taxon>
        <taxon>Idiomarinaceae</taxon>
        <taxon>Pseudidiomarina</taxon>
    </lineage>
</organism>
<dbReference type="STRING" id="519453.SAMN04488070_1065"/>
<dbReference type="InterPro" id="IPR004799">
    <property type="entry name" value="Periplasmic_diS_OxRdtase_DsbE"/>
</dbReference>
<dbReference type="PROSITE" id="PS51352">
    <property type="entry name" value="THIOREDOXIN_2"/>
    <property type="match status" value="1"/>
</dbReference>
<dbReference type="GO" id="GO:0005886">
    <property type="term" value="C:plasma membrane"/>
    <property type="evidence" value="ECO:0007669"/>
    <property type="project" value="UniProtKB-SubCell"/>
</dbReference>
<dbReference type="PANTHER" id="PTHR42852">
    <property type="entry name" value="THIOL:DISULFIDE INTERCHANGE PROTEIN DSBE"/>
    <property type="match status" value="1"/>
</dbReference>
<dbReference type="AlphaFoldDB" id="A0A317QDQ1"/>
<dbReference type="RefSeq" id="WP_110074930.1">
    <property type="nucleotide sequence ID" value="NZ_QGTT01000001.1"/>
</dbReference>
<dbReference type="PANTHER" id="PTHR42852:SF6">
    <property type="entry name" value="THIOL:DISULFIDE INTERCHANGE PROTEIN DSBE"/>
    <property type="match status" value="1"/>
</dbReference>
<evidence type="ECO:0000313" key="7">
    <source>
        <dbReference type="EMBL" id="PWW16192.1"/>
    </source>
</evidence>
<feature type="domain" description="Thioredoxin" evidence="6">
    <location>
        <begin position="44"/>
        <end position="187"/>
    </location>
</feature>
<dbReference type="NCBIfam" id="TIGR00385">
    <property type="entry name" value="dsbE"/>
    <property type="match status" value="1"/>
</dbReference>
<comment type="similarity">
    <text evidence="2">Belongs to the thioredoxin family. DsbE subfamily.</text>
</comment>
<proteinExistence type="inferred from homology"/>
<dbReference type="Proteomes" id="UP000246964">
    <property type="component" value="Unassembled WGS sequence"/>
</dbReference>
<dbReference type="CDD" id="cd03010">
    <property type="entry name" value="TlpA_like_DsbE"/>
    <property type="match status" value="1"/>
</dbReference>
<dbReference type="GO" id="GO:0017004">
    <property type="term" value="P:cytochrome complex assembly"/>
    <property type="evidence" value="ECO:0007669"/>
    <property type="project" value="UniProtKB-KW"/>
</dbReference>
<keyword evidence="4" id="KW-1015">Disulfide bond</keyword>
<evidence type="ECO:0000256" key="5">
    <source>
        <dbReference type="ARBA" id="ARBA00023284"/>
    </source>
</evidence>
<dbReference type="OrthoDB" id="9799347at2"/>
<dbReference type="EMBL" id="QGTT01000001">
    <property type="protein sequence ID" value="PWW16192.1"/>
    <property type="molecule type" value="Genomic_DNA"/>
</dbReference>
<dbReference type="GO" id="GO:0015036">
    <property type="term" value="F:disulfide oxidoreductase activity"/>
    <property type="evidence" value="ECO:0007669"/>
    <property type="project" value="InterPro"/>
</dbReference>
<dbReference type="Gene3D" id="3.40.30.10">
    <property type="entry name" value="Glutaredoxin"/>
    <property type="match status" value="1"/>
</dbReference>
<accession>A0A317QDQ1</accession>
<name>A0A317QDQ1_9GAMM</name>
<dbReference type="Pfam" id="PF08534">
    <property type="entry name" value="Redoxin"/>
    <property type="match status" value="1"/>
</dbReference>
<comment type="subcellular location">
    <subcellularLocation>
        <location evidence="1">Cell inner membrane</location>
        <topology evidence="1">Single-pass membrane protein</topology>
        <orientation evidence="1">Periplasmic side</orientation>
    </subcellularLocation>
</comment>
<comment type="caution">
    <text evidence="7">The sequence shown here is derived from an EMBL/GenBank/DDBJ whole genome shotgun (WGS) entry which is preliminary data.</text>
</comment>
<gene>
    <name evidence="7" type="ORF">DET45_101300</name>
</gene>
<keyword evidence="8" id="KW-1185">Reference proteome</keyword>
<dbReference type="GO" id="GO:0030288">
    <property type="term" value="C:outer membrane-bounded periplasmic space"/>
    <property type="evidence" value="ECO:0007669"/>
    <property type="project" value="InterPro"/>
</dbReference>
<evidence type="ECO:0000256" key="1">
    <source>
        <dbReference type="ARBA" id="ARBA00004383"/>
    </source>
</evidence>
<dbReference type="SUPFAM" id="SSF52833">
    <property type="entry name" value="Thioredoxin-like"/>
    <property type="match status" value="1"/>
</dbReference>
<dbReference type="InterPro" id="IPR036249">
    <property type="entry name" value="Thioredoxin-like_sf"/>
</dbReference>
<dbReference type="InterPro" id="IPR013766">
    <property type="entry name" value="Thioredoxin_domain"/>
</dbReference>